<evidence type="ECO:0000313" key="2">
    <source>
        <dbReference type="EMBL" id="CAH0365467.1"/>
    </source>
</evidence>
<organism evidence="2 3">
    <name type="scientific">Pelagomonas calceolata</name>
    <dbReference type="NCBI Taxonomy" id="35677"/>
    <lineage>
        <taxon>Eukaryota</taxon>
        <taxon>Sar</taxon>
        <taxon>Stramenopiles</taxon>
        <taxon>Ochrophyta</taxon>
        <taxon>Pelagophyceae</taxon>
        <taxon>Pelagomonadales</taxon>
        <taxon>Pelagomonadaceae</taxon>
        <taxon>Pelagomonas</taxon>
    </lineage>
</organism>
<reference evidence="2" key="1">
    <citation type="submission" date="2021-11" db="EMBL/GenBank/DDBJ databases">
        <authorList>
            <consortium name="Genoscope - CEA"/>
            <person name="William W."/>
        </authorList>
    </citation>
    <scope>NUCLEOTIDE SEQUENCE</scope>
</reference>
<comment type="caution">
    <text evidence="2">The sequence shown here is derived from an EMBL/GenBank/DDBJ whole genome shotgun (WGS) entry which is preliminary data.</text>
</comment>
<name>A0A8J2WR63_9STRA</name>
<dbReference type="EMBL" id="CAKKNE010000001">
    <property type="protein sequence ID" value="CAH0365467.1"/>
    <property type="molecule type" value="Genomic_DNA"/>
</dbReference>
<evidence type="ECO:0000313" key="3">
    <source>
        <dbReference type="Proteomes" id="UP000789595"/>
    </source>
</evidence>
<gene>
    <name evidence="2" type="ORF">PECAL_1P19080</name>
</gene>
<dbReference type="Proteomes" id="UP000789595">
    <property type="component" value="Unassembled WGS sequence"/>
</dbReference>
<proteinExistence type="predicted"/>
<feature type="region of interest" description="Disordered" evidence="1">
    <location>
        <begin position="261"/>
        <end position="303"/>
    </location>
</feature>
<dbReference type="AlphaFoldDB" id="A0A8J2WR63"/>
<evidence type="ECO:0000256" key="1">
    <source>
        <dbReference type="SAM" id="MobiDB-lite"/>
    </source>
</evidence>
<accession>A0A8J2WR63</accession>
<protein>
    <submittedName>
        <fullName evidence="2">Uncharacterized protein</fullName>
    </submittedName>
</protein>
<sequence>MGAGASAQFGPALDAAAAKPADGSDLRDFNTAKAEAVQLRRTLAALRYQVNAQGQGATACFEHLHDGMQQWTRYSPEQSCLIATALAGNPDAIIQLPGLPFSVKCGRNATAQGMPVAPDSGLLQVNNNSGACRIVRVALGTAPAYAQKTASGAFQPLTPAQNALIASAVASAPHGGAKAVGPGFEIRWGTNATTPTYPQPPHTGLILVGPQGGSTVIRGQWGPLPVFAGGPRGPSMPPVYGGGGGAPAAYGGGGHPFAGGGGPGFVGPVPGQRPGGAVPGQAPGGPAPGPQAPPVQKEGQASGGGLGVGGAVAAGVVGGAVGAGVVMAAANPGAIVDGANAASQWAGQNIASDAQVIGAANDVAQWTGGAAQDVGQWGSNVAAPGINNAVSDVGQWGSNVAAPGINNAVQDVGQWGSNVAAPGINNAVSDVGQWGSNVAAPGINNAVSDVGQWGSNVAAPGISGAANAAGDWTAGAAGTAGDWTAGAAGDVGQWTAGAANVAGGGIVNAADATGGAFAVAGDWTAGAAMDSGQAIGGFAVDAGQAIGGVGGDVGSAIGDVAGAIGSALGF</sequence>
<keyword evidence="3" id="KW-1185">Reference proteome</keyword>